<keyword evidence="3" id="KW-1185">Reference proteome</keyword>
<keyword evidence="1" id="KW-0472">Membrane</keyword>
<name>A0A261VK86_9BORD</name>
<dbReference type="InterPro" id="IPR012902">
    <property type="entry name" value="N_methyl_site"/>
</dbReference>
<dbReference type="Proteomes" id="UP000216429">
    <property type="component" value="Unassembled WGS sequence"/>
</dbReference>
<organism evidence="2 3">
    <name type="scientific">Bordetella genomosp. 12</name>
    <dbReference type="NCBI Taxonomy" id="463035"/>
    <lineage>
        <taxon>Bacteria</taxon>
        <taxon>Pseudomonadati</taxon>
        <taxon>Pseudomonadota</taxon>
        <taxon>Betaproteobacteria</taxon>
        <taxon>Burkholderiales</taxon>
        <taxon>Alcaligenaceae</taxon>
        <taxon>Bordetella</taxon>
    </lineage>
</organism>
<proteinExistence type="predicted"/>
<dbReference type="Gene3D" id="3.30.1690.10">
    <property type="entry name" value="TcpA-like pilin"/>
    <property type="match status" value="1"/>
</dbReference>
<dbReference type="AlphaFoldDB" id="A0A261VK86"/>
<dbReference type="InterPro" id="IPR045584">
    <property type="entry name" value="Pilin-like"/>
</dbReference>
<dbReference type="EMBL" id="NEVU01000002">
    <property type="protein sequence ID" value="OZI74000.1"/>
    <property type="molecule type" value="Genomic_DNA"/>
</dbReference>
<accession>A0A261VK86</accession>
<feature type="transmembrane region" description="Helical" evidence="1">
    <location>
        <begin position="12"/>
        <end position="38"/>
    </location>
</feature>
<dbReference type="RefSeq" id="WP_094811278.1">
    <property type="nucleotide sequence ID" value="NZ_NEVU01000002.1"/>
</dbReference>
<dbReference type="OrthoDB" id="8683788at2"/>
<reference evidence="3" key="1">
    <citation type="submission" date="2017-05" db="EMBL/GenBank/DDBJ databases">
        <title>Complete and WGS of Bordetella genogroups.</title>
        <authorList>
            <person name="Spilker T."/>
            <person name="Lipuma J."/>
        </authorList>
    </citation>
    <scope>NUCLEOTIDE SEQUENCE [LARGE SCALE GENOMIC DNA]</scope>
    <source>
        <strain evidence="3">AU6712</strain>
    </source>
</reference>
<keyword evidence="1" id="KW-0812">Transmembrane</keyword>
<evidence type="ECO:0000313" key="2">
    <source>
        <dbReference type="EMBL" id="OZI74000.1"/>
    </source>
</evidence>
<evidence type="ECO:0000313" key="3">
    <source>
        <dbReference type="Proteomes" id="UP000216429"/>
    </source>
</evidence>
<keyword evidence="1" id="KW-1133">Transmembrane helix</keyword>
<comment type="caution">
    <text evidence="2">The sequence shown here is derived from an EMBL/GenBank/DDBJ whole genome shotgun (WGS) entry which is preliminary data.</text>
</comment>
<protein>
    <submittedName>
        <fullName evidence="2">Prepilin-type cleavage/methylation domain-containing protein</fullName>
    </submittedName>
</protein>
<dbReference type="NCBIfam" id="TIGR02532">
    <property type="entry name" value="IV_pilin_GFxxxE"/>
    <property type="match status" value="1"/>
</dbReference>
<sequence>MLDILRRRRSRQLGFSLIEISVVAAILLIVAVIGVPAIQGYVVESRVPQLAEALQRFVVRVRIAGTGVSAPYAGLDTAMLADAMREAGVVAVSGQGAAASVRHGLGDGSISLTSAARPGQPPGSAFTLTLDRVHAAACPGLAAALQGLASRVSLQGKGAAVEVKNADATPAVAYDGLRAAAQCAAQNTFAFTFP</sequence>
<gene>
    <name evidence="2" type="ORF">CAL22_05730</name>
</gene>
<evidence type="ECO:0000256" key="1">
    <source>
        <dbReference type="SAM" id="Phobius"/>
    </source>
</evidence>
<dbReference type="SUPFAM" id="SSF54523">
    <property type="entry name" value="Pili subunits"/>
    <property type="match status" value="1"/>
</dbReference>
<dbReference type="Pfam" id="PF07963">
    <property type="entry name" value="N_methyl"/>
    <property type="match status" value="1"/>
</dbReference>